<evidence type="ECO:0000313" key="4">
    <source>
        <dbReference type="Proteomes" id="UP001146793"/>
    </source>
</evidence>
<dbReference type="AlphaFoldDB" id="A0AAV8A7N9"/>
<feature type="region of interest" description="Disordered" evidence="1">
    <location>
        <begin position="78"/>
        <end position="107"/>
    </location>
</feature>
<sequence>MSKIQANFKCNSKPNKQILNRKRTYCKTTTIGSEESQQQPNKKKIKKKPKNKTRTEKQLFEKNVDGEIVDILGSMSKKMHSRLTEDQKKRRRSLKNKINAQNNRNQNNKKLIKLEDTLLEILNKHEQLNKDVTKLEQNKETLQTELEKLKIKVQMKRSKKKPRNKNRKQKENNNKTKNQKEKEINPIFDSLIQQNFFNRTHTKNEPENTNRNEIENEIINQTINQNLH</sequence>
<feature type="compositionally biased region" description="Basic and acidic residues" evidence="1">
    <location>
        <begin position="202"/>
        <end position="214"/>
    </location>
</feature>
<feature type="domain" description="BZIP" evidence="2">
    <location>
        <begin position="86"/>
        <end position="149"/>
    </location>
</feature>
<feature type="compositionally biased region" description="Low complexity" evidence="1">
    <location>
        <begin position="215"/>
        <end position="228"/>
    </location>
</feature>
<feature type="compositionally biased region" description="Basic residues" evidence="1">
    <location>
        <begin position="151"/>
        <end position="168"/>
    </location>
</feature>
<gene>
    <name evidence="3" type="ORF">M0812_01014</name>
</gene>
<feature type="compositionally biased region" description="Basic residues" evidence="1">
    <location>
        <begin position="41"/>
        <end position="52"/>
    </location>
</feature>
<dbReference type="EMBL" id="JANTQA010000015">
    <property type="protein sequence ID" value="KAJ3448533.1"/>
    <property type="molecule type" value="Genomic_DNA"/>
</dbReference>
<feature type="compositionally biased region" description="Polar residues" evidence="1">
    <location>
        <begin position="29"/>
        <end position="39"/>
    </location>
</feature>
<evidence type="ECO:0000313" key="3">
    <source>
        <dbReference type="EMBL" id="KAJ3448533.1"/>
    </source>
</evidence>
<reference evidence="3" key="1">
    <citation type="submission" date="2022-08" db="EMBL/GenBank/DDBJ databases">
        <title>Novel sulphate-reducing endosymbionts in the free-living metamonad Anaeramoeba.</title>
        <authorList>
            <person name="Jerlstrom-Hultqvist J."/>
            <person name="Cepicka I."/>
            <person name="Gallot-Lavallee L."/>
            <person name="Salas-Leiva D."/>
            <person name="Curtis B.A."/>
            <person name="Zahonova K."/>
            <person name="Pipaliya S."/>
            <person name="Dacks J."/>
            <person name="Roger A.J."/>
        </authorList>
    </citation>
    <scope>NUCLEOTIDE SEQUENCE</scope>
    <source>
        <strain evidence="3">Busselton2</strain>
    </source>
</reference>
<feature type="compositionally biased region" description="Basic and acidic residues" evidence="1">
    <location>
        <begin position="169"/>
        <end position="184"/>
    </location>
</feature>
<comment type="caution">
    <text evidence="3">The sequence shown here is derived from an EMBL/GenBank/DDBJ whole genome shotgun (WGS) entry which is preliminary data.</text>
</comment>
<feature type="compositionally biased region" description="Low complexity" evidence="1">
    <location>
        <begin position="96"/>
        <end position="107"/>
    </location>
</feature>
<dbReference type="GO" id="GO:0003700">
    <property type="term" value="F:DNA-binding transcription factor activity"/>
    <property type="evidence" value="ECO:0007669"/>
    <property type="project" value="InterPro"/>
</dbReference>
<name>A0AAV8A7N9_9EUKA</name>
<dbReference type="PROSITE" id="PS50217">
    <property type="entry name" value="BZIP"/>
    <property type="match status" value="1"/>
</dbReference>
<feature type="region of interest" description="Disordered" evidence="1">
    <location>
        <begin position="148"/>
        <end position="228"/>
    </location>
</feature>
<evidence type="ECO:0000256" key="1">
    <source>
        <dbReference type="SAM" id="MobiDB-lite"/>
    </source>
</evidence>
<organism evidence="3 4">
    <name type="scientific">Anaeramoeba flamelloides</name>
    <dbReference type="NCBI Taxonomy" id="1746091"/>
    <lineage>
        <taxon>Eukaryota</taxon>
        <taxon>Metamonada</taxon>
        <taxon>Anaeramoebidae</taxon>
        <taxon>Anaeramoeba</taxon>
    </lineage>
</organism>
<dbReference type="InterPro" id="IPR004827">
    <property type="entry name" value="bZIP"/>
</dbReference>
<feature type="region of interest" description="Disordered" evidence="1">
    <location>
        <begin position="29"/>
        <end position="56"/>
    </location>
</feature>
<dbReference type="Proteomes" id="UP001146793">
    <property type="component" value="Unassembled WGS sequence"/>
</dbReference>
<proteinExistence type="predicted"/>
<accession>A0AAV8A7N9</accession>
<evidence type="ECO:0000259" key="2">
    <source>
        <dbReference type="PROSITE" id="PS50217"/>
    </source>
</evidence>
<protein>
    <recommendedName>
        <fullName evidence="2">BZIP domain-containing protein</fullName>
    </recommendedName>
</protein>